<dbReference type="Proteomes" id="UP000253728">
    <property type="component" value="Unassembled WGS sequence"/>
</dbReference>
<keyword evidence="1" id="KW-0808">Transferase</keyword>
<reference evidence="1 2" key="1">
    <citation type="submission" date="2018-06" db="EMBL/GenBank/DDBJ databases">
        <authorList>
            <consortium name="Pathogen Informatics"/>
            <person name="Doyle S."/>
        </authorList>
    </citation>
    <scope>NUCLEOTIDE SEQUENCE [LARGE SCALE GENOMIC DNA]</scope>
    <source>
        <strain evidence="1 2">NCTC5908</strain>
    </source>
</reference>
<dbReference type="GO" id="GO:0004315">
    <property type="term" value="F:3-oxoacyl-[acyl-carrier-protein] synthase activity"/>
    <property type="evidence" value="ECO:0007669"/>
    <property type="project" value="UniProtKB-EC"/>
</dbReference>
<proteinExistence type="predicted"/>
<dbReference type="Gene3D" id="3.40.47.10">
    <property type="match status" value="1"/>
</dbReference>
<dbReference type="EC" id="2.3.1.179" evidence="1"/>
<evidence type="ECO:0000313" key="2">
    <source>
        <dbReference type="Proteomes" id="UP000253728"/>
    </source>
</evidence>
<dbReference type="InterPro" id="IPR016039">
    <property type="entry name" value="Thiolase-like"/>
</dbReference>
<dbReference type="EMBL" id="UFSP01000001">
    <property type="protein sequence ID" value="SSY94521.1"/>
    <property type="molecule type" value="Genomic_DNA"/>
</dbReference>
<keyword evidence="1" id="KW-0012">Acyltransferase</keyword>
<sequence>MKRVVITGIGAITAFGKEWSEVKAAFQRKQNAVQAKTEWAERYPELGANLGAEIHGYHPPKHWNRKQLRSLGRVSQFAVEAAERALADANCWMKRVKFRLI</sequence>
<dbReference type="AlphaFoldDB" id="A0A336NDS2"/>
<organism evidence="1 2">
    <name type="scientific">Aggregatibacter aphrophilus</name>
    <name type="common">Haemophilus aphrophilus</name>
    <dbReference type="NCBI Taxonomy" id="732"/>
    <lineage>
        <taxon>Bacteria</taxon>
        <taxon>Pseudomonadati</taxon>
        <taxon>Pseudomonadota</taxon>
        <taxon>Gammaproteobacteria</taxon>
        <taxon>Pasteurellales</taxon>
        <taxon>Pasteurellaceae</taxon>
        <taxon>Aggregatibacter</taxon>
    </lineage>
</organism>
<dbReference type="SUPFAM" id="SSF53901">
    <property type="entry name" value="Thiolase-like"/>
    <property type="match status" value="1"/>
</dbReference>
<evidence type="ECO:0000313" key="1">
    <source>
        <dbReference type="EMBL" id="SSY94521.1"/>
    </source>
</evidence>
<protein>
    <submittedName>
        <fullName evidence="1">3-oxoacyl-[acyl-carrier-protein] synthase 2</fullName>
        <ecNumber evidence="1">2.3.1.179</ecNumber>
    </submittedName>
</protein>
<name>A0A336NDS2_AGGAP</name>
<gene>
    <name evidence="1" type="primary">fabF_2</name>
    <name evidence="1" type="ORF">NCTC5908_00895</name>
</gene>
<accession>A0A336NDS2</accession>